<reference evidence="3" key="2">
    <citation type="submission" date="2025-08" db="UniProtKB">
        <authorList>
            <consortium name="RefSeq"/>
        </authorList>
    </citation>
    <scope>IDENTIFICATION</scope>
    <source>
        <tissue evidence="3">Leaf</tissue>
    </source>
</reference>
<protein>
    <submittedName>
        <fullName evidence="3">Uncharacterized protein LOC130511129</fullName>
    </submittedName>
</protein>
<dbReference type="Proteomes" id="UP000504610">
    <property type="component" value="Chromosome 4"/>
</dbReference>
<proteinExistence type="predicted"/>
<feature type="domain" description="Reverse transcriptase zinc-binding" evidence="1">
    <location>
        <begin position="2"/>
        <end position="34"/>
    </location>
</feature>
<dbReference type="InterPro" id="IPR026960">
    <property type="entry name" value="RVT-Znf"/>
</dbReference>
<dbReference type="RefSeq" id="XP_056863964.1">
    <property type="nucleotide sequence ID" value="XM_057007984.1"/>
</dbReference>
<evidence type="ECO:0000259" key="1">
    <source>
        <dbReference type="Pfam" id="PF13966"/>
    </source>
</evidence>
<dbReference type="GeneID" id="130511129"/>
<dbReference type="KEGG" id="rsz:130511129"/>
<gene>
    <name evidence="3" type="primary">LOC130511129</name>
</gene>
<evidence type="ECO:0000313" key="2">
    <source>
        <dbReference type="Proteomes" id="UP000504610"/>
    </source>
</evidence>
<name>A0A9W3DJH4_RAPSA</name>
<sequence length="135" mass="16224">MRQWGMIQGCELCGERDETRDHLFFACPFAYSIWEGPARWLLGNGVNPDWQWTVQKLQRMGTKGIDSCLARLYFQACIYLIWRERNSRRHHQPRNSVVQLQRLTDKAMRNKIYSLKYPTDHRLGGMLRRWFEVTM</sequence>
<dbReference type="OrthoDB" id="1040744at2759"/>
<organism evidence="2 3">
    <name type="scientific">Raphanus sativus</name>
    <name type="common">Radish</name>
    <name type="synonym">Raphanus raphanistrum var. sativus</name>
    <dbReference type="NCBI Taxonomy" id="3726"/>
    <lineage>
        <taxon>Eukaryota</taxon>
        <taxon>Viridiplantae</taxon>
        <taxon>Streptophyta</taxon>
        <taxon>Embryophyta</taxon>
        <taxon>Tracheophyta</taxon>
        <taxon>Spermatophyta</taxon>
        <taxon>Magnoliopsida</taxon>
        <taxon>eudicotyledons</taxon>
        <taxon>Gunneridae</taxon>
        <taxon>Pentapetalae</taxon>
        <taxon>rosids</taxon>
        <taxon>malvids</taxon>
        <taxon>Brassicales</taxon>
        <taxon>Brassicaceae</taxon>
        <taxon>Brassiceae</taxon>
        <taxon>Raphanus</taxon>
    </lineage>
</organism>
<reference evidence="2" key="1">
    <citation type="journal article" date="2019" name="Database">
        <title>The radish genome database (RadishGD): an integrated information resource for radish genomics.</title>
        <authorList>
            <person name="Yu H.J."/>
            <person name="Baek S."/>
            <person name="Lee Y.J."/>
            <person name="Cho A."/>
            <person name="Mun J.H."/>
        </authorList>
    </citation>
    <scope>NUCLEOTIDE SEQUENCE [LARGE SCALE GENOMIC DNA]</scope>
    <source>
        <strain evidence="2">cv. WK10039</strain>
    </source>
</reference>
<keyword evidence="2" id="KW-1185">Reference proteome</keyword>
<dbReference type="AlphaFoldDB" id="A0A9W3DJH4"/>
<dbReference type="Pfam" id="PF13966">
    <property type="entry name" value="zf-RVT"/>
    <property type="match status" value="1"/>
</dbReference>
<accession>A0A9W3DJH4</accession>
<evidence type="ECO:0000313" key="3">
    <source>
        <dbReference type="RefSeq" id="XP_056863964.1"/>
    </source>
</evidence>